<dbReference type="PANTHER" id="PTHR21600">
    <property type="entry name" value="MITOCHONDRIAL RNA PSEUDOURIDINE SYNTHASE"/>
    <property type="match status" value="1"/>
</dbReference>
<dbReference type="NCBIfam" id="TIGR00005">
    <property type="entry name" value="rluA_subfam"/>
    <property type="match status" value="1"/>
</dbReference>
<dbReference type="Gene3D" id="3.10.290.10">
    <property type="entry name" value="RNA-binding S4 domain"/>
    <property type="match status" value="1"/>
</dbReference>
<feature type="domain" description="Pseudouridine synthase RsuA/RluA-like" evidence="6">
    <location>
        <begin position="96"/>
        <end position="248"/>
    </location>
</feature>
<gene>
    <name evidence="7" type="ORF">SAMN05661003_11158</name>
</gene>
<keyword evidence="8" id="KW-1185">Reference proteome</keyword>
<dbReference type="RefSeq" id="WP_245691452.1">
    <property type="nucleotide sequence ID" value="NZ_CALFZY010000010.1"/>
</dbReference>
<evidence type="ECO:0000256" key="3">
    <source>
        <dbReference type="PIRSR" id="PIRSR606225-1"/>
    </source>
</evidence>
<accession>A0A1G7CZB4</accession>
<dbReference type="PROSITE" id="PS50889">
    <property type="entry name" value="S4"/>
    <property type="match status" value="1"/>
</dbReference>
<evidence type="ECO:0000313" key="8">
    <source>
        <dbReference type="Proteomes" id="UP000243205"/>
    </source>
</evidence>
<dbReference type="CDD" id="cd02869">
    <property type="entry name" value="PseudoU_synth_RluA_like"/>
    <property type="match status" value="1"/>
</dbReference>
<dbReference type="InterPro" id="IPR006224">
    <property type="entry name" value="PsdUridine_synth_RluA-like_CS"/>
</dbReference>
<dbReference type="STRING" id="57664.SAMN05661003_11158"/>
<dbReference type="CDD" id="cd00165">
    <property type="entry name" value="S4"/>
    <property type="match status" value="1"/>
</dbReference>
<dbReference type="InterPro" id="IPR006225">
    <property type="entry name" value="PsdUridine_synth_RluC/D"/>
</dbReference>
<dbReference type="InterPro" id="IPR006145">
    <property type="entry name" value="PsdUridine_synth_RsuA/RluA"/>
</dbReference>
<proteinExistence type="inferred from homology"/>
<evidence type="ECO:0000256" key="2">
    <source>
        <dbReference type="ARBA" id="ARBA00023235"/>
    </source>
</evidence>
<sequence>MNLTEAPAGRRHGRLQVSAADGGSRIDQFLARQTGYSRSWLRRLIDLGGVHCQGRRLRQCGYVLQPLDQVEWYYDGLAMEPFRLCQELVLLQDGLVLAVNKPAGIDMQPTPARFKGTLYEALCHWLQNPDRPRQAPTLAMVQRLDRETSGLVLFSIHPRAHKALTRQFVERQVDKRYLALLCGELPQPSGEFRSLLARQRSGNRMKSVVRGGREAITAFRLLHRAGGYSLVEARPLTGRTHQIRVHFAEAGYPLAGDALYGGTAAPCARTMLHAWRLSLQHPVTAAPLQLQAPLPQDFYDLFAQLEWSHVELPRD</sequence>
<protein>
    <recommendedName>
        <fullName evidence="5">Pseudouridine synthase</fullName>
        <ecNumber evidence="5">5.4.99.-</ecNumber>
    </recommendedName>
</protein>
<evidence type="ECO:0000313" key="7">
    <source>
        <dbReference type="EMBL" id="SDE44784.1"/>
    </source>
</evidence>
<evidence type="ECO:0000256" key="1">
    <source>
        <dbReference type="ARBA" id="ARBA00010876"/>
    </source>
</evidence>
<keyword evidence="2 5" id="KW-0413">Isomerase</keyword>
<dbReference type="EMBL" id="FNAQ01000011">
    <property type="protein sequence ID" value="SDE44784.1"/>
    <property type="molecule type" value="Genomic_DNA"/>
</dbReference>
<dbReference type="Pfam" id="PF00849">
    <property type="entry name" value="PseudoU_synth_2"/>
    <property type="match status" value="1"/>
</dbReference>
<dbReference type="GO" id="GO:0009982">
    <property type="term" value="F:pseudouridine synthase activity"/>
    <property type="evidence" value="ECO:0007669"/>
    <property type="project" value="InterPro"/>
</dbReference>
<comment type="function">
    <text evidence="5">Responsible for synthesis of pseudouridine from uracil.</text>
</comment>
<dbReference type="GO" id="GO:0003723">
    <property type="term" value="F:RNA binding"/>
    <property type="evidence" value="ECO:0007669"/>
    <property type="project" value="UniProtKB-KW"/>
</dbReference>
<feature type="active site" evidence="3">
    <location>
        <position position="145"/>
    </location>
</feature>
<evidence type="ECO:0000256" key="4">
    <source>
        <dbReference type="PROSITE-ProRule" id="PRU00182"/>
    </source>
</evidence>
<dbReference type="GO" id="GO:0000455">
    <property type="term" value="P:enzyme-directed rRNA pseudouridine synthesis"/>
    <property type="evidence" value="ECO:0007669"/>
    <property type="project" value="TreeGrafter"/>
</dbReference>
<comment type="similarity">
    <text evidence="1 5">Belongs to the pseudouridine synthase RluA family.</text>
</comment>
<dbReference type="InterPro" id="IPR050188">
    <property type="entry name" value="RluA_PseudoU_synthase"/>
</dbReference>
<organism evidence="7 8">
    <name type="scientific">Desulfuromonas thiophila</name>
    <dbReference type="NCBI Taxonomy" id="57664"/>
    <lineage>
        <taxon>Bacteria</taxon>
        <taxon>Pseudomonadati</taxon>
        <taxon>Thermodesulfobacteriota</taxon>
        <taxon>Desulfuromonadia</taxon>
        <taxon>Desulfuromonadales</taxon>
        <taxon>Desulfuromonadaceae</taxon>
        <taxon>Desulfuromonas</taxon>
    </lineage>
</organism>
<dbReference type="EC" id="5.4.99.-" evidence="5"/>
<evidence type="ECO:0000256" key="5">
    <source>
        <dbReference type="RuleBase" id="RU362028"/>
    </source>
</evidence>
<name>A0A1G7CZB4_9BACT</name>
<dbReference type="GO" id="GO:0140098">
    <property type="term" value="F:catalytic activity, acting on RNA"/>
    <property type="evidence" value="ECO:0007669"/>
    <property type="project" value="UniProtKB-ARBA"/>
</dbReference>
<dbReference type="PROSITE" id="PS01129">
    <property type="entry name" value="PSI_RLU"/>
    <property type="match status" value="1"/>
</dbReference>
<dbReference type="AlphaFoldDB" id="A0A1G7CZB4"/>
<comment type="catalytic activity">
    <reaction evidence="5">
        <text>a uridine in RNA = a pseudouridine in RNA</text>
        <dbReference type="Rhea" id="RHEA:48348"/>
        <dbReference type="Rhea" id="RHEA-COMP:12068"/>
        <dbReference type="Rhea" id="RHEA-COMP:12069"/>
        <dbReference type="ChEBI" id="CHEBI:65314"/>
        <dbReference type="ChEBI" id="CHEBI:65315"/>
    </reaction>
</comment>
<evidence type="ECO:0000259" key="6">
    <source>
        <dbReference type="Pfam" id="PF00849"/>
    </source>
</evidence>
<keyword evidence="4" id="KW-0694">RNA-binding</keyword>
<dbReference type="InterPro" id="IPR036986">
    <property type="entry name" value="S4_RNA-bd_sf"/>
</dbReference>
<reference evidence="8" key="1">
    <citation type="submission" date="2016-10" db="EMBL/GenBank/DDBJ databases">
        <authorList>
            <person name="Varghese N."/>
            <person name="Submissions S."/>
        </authorList>
    </citation>
    <scope>NUCLEOTIDE SEQUENCE [LARGE SCALE GENOMIC DNA]</scope>
    <source>
        <strain evidence="8">DSM 8987</strain>
    </source>
</reference>
<dbReference type="PANTHER" id="PTHR21600:SF44">
    <property type="entry name" value="RIBOSOMAL LARGE SUBUNIT PSEUDOURIDINE SYNTHASE D"/>
    <property type="match status" value="1"/>
</dbReference>
<dbReference type="SUPFAM" id="SSF55120">
    <property type="entry name" value="Pseudouridine synthase"/>
    <property type="match status" value="1"/>
</dbReference>
<dbReference type="SUPFAM" id="SSF55174">
    <property type="entry name" value="Alpha-L RNA-binding motif"/>
    <property type="match status" value="1"/>
</dbReference>
<dbReference type="InterPro" id="IPR020103">
    <property type="entry name" value="PsdUridine_synth_cat_dom_sf"/>
</dbReference>
<dbReference type="Proteomes" id="UP000243205">
    <property type="component" value="Unassembled WGS sequence"/>
</dbReference>
<dbReference type="Gene3D" id="3.30.2350.10">
    <property type="entry name" value="Pseudouridine synthase"/>
    <property type="match status" value="1"/>
</dbReference>